<dbReference type="EMBL" id="VJZA01000155">
    <property type="protein sequence ID" value="TVT13755.1"/>
    <property type="molecule type" value="Genomic_DNA"/>
</dbReference>
<evidence type="ECO:0000313" key="5">
    <source>
        <dbReference type="Proteomes" id="UP000318578"/>
    </source>
</evidence>
<dbReference type="AlphaFoldDB" id="A0A557ZP01"/>
<dbReference type="PANTHER" id="PTHR22789:SF0">
    <property type="entry name" value="3-OXO-TETRONATE 4-PHOSPHATE DECARBOXYLASE-RELATED"/>
    <property type="match status" value="1"/>
</dbReference>
<keyword evidence="5" id="KW-1185">Reference proteome</keyword>
<gene>
    <name evidence="4" type="ORF">FNH06_38745</name>
</gene>
<protein>
    <submittedName>
        <fullName evidence="4">Class II aldolase/adducin family protein</fullName>
    </submittedName>
</protein>
<dbReference type="Gene3D" id="3.40.225.10">
    <property type="entry name" value="Class II aldolase/adducin N-terminal domain"/>
    <property type="match status" value="1"/>
</dbReference>
<dbReference type="GO" id="GO:0046872">
    <property type="term" value="F:metal ion binding"/>
    <property type="evidence" value="ECO:0007669"/>
    <property type="project" value="UniProtKB-KW"/>
</dbReference>
<dbReference type="GO" id="GO:0005829">
    <property type="term" value="C:cytosol"/>
    <property type="evidence" value="ECO:0007669"/>
    <property type="project" value="TreeGrafter"/>
</dbReference>
<reference evidence="4 5" key="1">
    <citation type="submission" date="2019-07" db="EMBL/GenBank/DDBJ databases">
        <title>New species of Amycolatopsis and Streptomyces.</title>
        <authorList>
            <person name="Duangmal K."/>
            <person name="Teo W.F.A."/>
            <person name="Lipun K."/>
        </authorList>
    </citation>
    <scope>NUCLEOTIDE SEQUENCE [LARGE SCALE GENOMIC DNA]</scope>
    <source>
        <strain evidence="4 5">JCM 30562</strain>
    </source>
</reference>
<accession>A0A557ZP01</accession>
<evidence type="ECO:0000313" key="4">
    <source>
        <dbReference type="EMBL" id="TVT13755.1"/>
    </source>
</evidence>
<evidence type="ECO:0000256" key="2">
    <source>
        <dbReference type="ARBA" id="ARBA00023239"/>
    </source>
</evidence>
<dbReference type="InterPro" id="IPR001303">
    <property type="entry name" value="Aldolase_II/adducin_N"/>
</dbReference>
<sequence>MSRSSQDALAHYPLASESAEGIPRTAVEEAVARSMVATACRILAHQGLAADILGHVSTRADNDSIWVRCRGPQERGLLFTRPDDIRRVPLVGRTDLPDGYAVPNELPIHSEIMRARPDVQAVVHVHPPAVVAADIAGLTLRPIVGAFNIPAMRLASDGIPVYPRSVLIRRTELGRAVADALGMKHVCVLRGHGIVTTGETVQQAVVRALNLEALARLTLDASAHGDPEVLSAEDAAELPDLGSTFNDQFVWHSLLAKLDHDGL</sequence>
<dbReference type="InterPro" id="IPR050197">
    <property type="entry name" value="Aldolase_class_II_sugar_metab"/>
</dbReference>
<dbReference type="Pfam" id="PF00596">
    <property type="entry name" value="Aldolase_II"/>
    <property type="match status" value="1"/>
</dbReference>
<dbReference type="InterPro" id="IPR036409">
    <property type="entry name" value="Aldolase_II/adducin_N_sf"/>
</dbReference>
<dbReference type="SUPFAM" id="SSF53639">
    <property type="entry name" value="AraD/HMP-PK domain-like"/>
    <property type="match status" value="1"/>
</dbReference>
<dbReference type="PANTHER" id="PTHR22789">
    <property type="entry name" value="FUCULOSE PHOSPHATE ALDOLASE"/>
    <property type="match status" value="1"/>
</dbReference>
<dbReference type="OrthoDB" id="3729465at2"/>
<proteinExistence type="predicted"/>
<keyword evidence="2" id="KW-0456">Lyase</keyword>
<comment type="caution">
    <text evidence="4">The sequence shown here is derived from an EMBL/GenBank/DDBJ whole genome shotgun (WGS) entry which is preliminary data.</text>
</comment>
<evidence type="ECO:0000259" key="3">
    <source>
        <dbReference type="SMART" id="SM01007"/>
    </source>
</evidence>
<feature type="domain" description="Class II aldolase/adducin N-terminal" evidence="3">
    <location>
        <begin position="34"/>
        <end position="219"/>
    </location>
</feature>
<dbReference type="Proteomes" id="UP000318578">
    <property type="component" value="Unassembled WGS sequence"/>
</dbReference>
<keyword evidence="1" id="KW-0479">Metal-binding</keyword>
<dbReference type="GO" id="GO:0019323">
    <property type="term" value="P:pentose catabolic process"/>
    <property type="evidence" value="ECO:0007669"/>
    <property type="project" value="TreeGrafter"/>
</dbReference>
<name>A0A557ZP01_9PSEU</name>
<dbReference type="SMART" id="SM01007">
    <property type="entry name" value="Aldolase_II"/>
    <property type="match status" value="1"/>
</dbReference>
<evidence type="ECO:0000256" key="1">
    <source>
        <dbReference type="ARBA" id="ARBA00022723"/>
    </source>
</evidence>
<dbReference type="GO" id="GO:0016832">
    <property type="term" value="F:aldehyde-lyase activity"/>
    <property type="evidence" value="ECO:0007669"/>
    <property type="project" value="TreeGrafter"/>
</dbReference>
<organism evidence="4 5">
    <name type="scientific">Amycolatopsis acidiphila</name>
    <dbReference type="NCBI Taxonomy" id="715473"/>
    <lineage>
        <taxon>Bacteria</taxon>
        <taxon>Bacillati</taxon>
        <taxon>Actinomycetota</taxon>
        <taxon>Actinomycetes</taxon>
        <taxon>Pseudonocardiales</taxon>
        <taxon>Pseudonocardiaceae</taxon>
        <taxon>Amycolatopsis</taxon>
    </lineage>
</organism>